<dbReference type="Proteomes" id="UP000789524">
    <property type="component" value="Unassembled WGS sequence"/>
</dbReference>
<dbReference type="GO" id="GO:0062129">
    <property type="term" value="C:chitin-based extracellular matrix"/>
    <property type="evidence" value="ECO:0007669"/>
    <property type="project" value="TreeGrafter"/>
</dbReference>
<dbReference type="EMBL" id="CAKASE010000045">
    <property type="protein sequence ID" value="CAG9560442.1"/>
    <property type="molecule type" value="Genomic_DNA"/>
</dbReference>
<evidence type="ECO:0000313" key="7">
    <source>
        <dbReference type="Proteomes" id="UP000789524"/>
    </source>
</evidence>
<reference evidence="5" key="1">
    <citation type="submission" date="2021-09" db="EMBL/GenBank/DDBJ databases">
        <authorList>
            <person name="Martin H S."/>
        </authorList>
    </citation>
    <scope>NUCLEOTIDE SEQUENCE</scope>
</reference>
<keyword evidence="1 3" id="KW-0193">Cuticle</keyword>
<dbReference type="PANTHER" id="PTHR10380">
    <property type="entry name" value="CUTICLE PROTEIN"/>
    <property type="match status" value="1"/>
</dbReference>
<evidence type="ECO:0000256" key="3">
    <source>
        <dbReference type="PROSITE-ProRule" id="PRU00497"/>
    </source>
</evidence>
<gene>
    <name evidence="5" type="ORF">DCHRY22_LOCUS2112</name>
    <name evidence="6" type="ORF">DCHRY22_LOCUS2116</name>
</gene>
<dbReference type="InterPro" id="IPR031311">
    <property type="entry name" value="CHIT_BIND_RR_consensus"/>
</dbReference>
<feature type="chain" id="PRO_5036271474" evidence="4">
    <location>
        <begin position="17"/>
        <end position="114"/>
    </location>
</feature>
<dbReference type="PANTHER" id="PTHR10380:SF173">
    <property type="entry name" value="CUTICULAR PROTEIN 47EF, ISOFORM C-RELATED"/>
    <property type="match status" value="1"/>
</dbReference>
<comment type="caution">
    <text evidence="5">The sequence shown here is derived from an EMBL/GenBank/DDBJ whole genome shotgun (WGS) entry which is preliminary data.</text>
</comment>
<dbReference type="EMBL" id="CAKASE010000045">
    <property type="protein sequence ID" value="CAG9560446.1"/>
    <property type="molecule type" value="Genomic_DNA"/>
</dbReference>
<evidence type="ECO:0000313" key="6">
    <source>
        <dbReference type="EMBL" id="CAG9560446.1"/>
    </source>
</evidence>
<dbReference type="AlphaFoldDB" id="A0A8J2QDJ4"/>
<dbReference type="PROSITE" id="PS00233">
    <property type="entry name" value="CHIT_BIND_RR_1"/>
    <property type="match status" value="1"/>
</dbReference>
<evidence type="ECO:0000313" key="5">
    <source>
        <dbReference type="EMBL" id="CAG9560442.1"/>
    </source>
</evidence>
<evidence type="ECO:0000256" key="4">
    <source>
        <dbReference type="SAM" id="SignalP"/>
    </source>
</evidence>
<dbReference type="InterPro" id="IPR050468">
    <property type="entry name" value="Cuticle_Struct_Prot"/>
</dbReference>
<accession>A0A8J2QDJ4</accession>
<proteinExistence type="predicted"/>
<dbReference type="OrthoDB" id="6515429at2759"/>
<dbReference type="PROSITE" id="PS51155">
    <property type="entry name" value="CHIT_BIND_RR_2"/>
    <property type="match status" value="1"/>
</dbReference>
<sequence length="114" mass="12445">MKMFIVALALVACVAAVPVEKEVPKILRYDFEPQPNGAYSLSVESDDGIVRREVGELKEILDADNKPQLVLVVKGEYSYPRQDGSVESISYVADENGFNANGPSIPQPPAPARR</sequence>
<feature type="signal peptide" evidence="4">
    <location>
        <begin position="1"/>
        <end position="16"/>
    </location>
</feature>
<protein>
    <submittedName>
        <fullName evidence="5">(African queen) hypothetical protein</fullName>
    </submittedName>
</protein>
<dbReference type="Pfam" id="PF00379">
    <property type="entry name" value="Chitin_bind_4"/>
    <property type="match status" value="1"/>
</dbReference>
<dbReference type="GO" id="GO:0008010">
    <property type="term" value="F:structural constituent of chitin-based larval cuticle"/>
    <property type="evidence" value="ECO:0007669"/>
    <property type="project" value="TreeGrafter"/>
</dbReference>
<evidence type="ECO:0000256" key="1">
    <source>
        <dbReference type="ARBA" id="ARBA00022460"/>
    </source>
</evidence>
<organism evidence="5 7">
    <name type="scientific">Danaus chrysippus</name>
    <name type="common">African queen</name>
    <dbReference type="NCBI Taxonomy" id="151541"/>
    <lineage>
        <taxon>Eukaryota</taxon>
        <taxon>Metazoa</taxon>
        <taxon>Ecdysozoa</taxon>
        <taxon>Arthropoda</taxon>
        <taxon>Hexapoda</taxon>
        <taxon>Insecta</taxon>
        <taxon>Pterygota</taxon>
        <taxon>Neoptera</taxon>
        <taxon>Endopterygota</taxon>
        <taxon>Lepidoptera</taxon>
        <taxon>Glossata</taxon>
        <taxon>Ditrysia</taxon>
        <taxon>Papilionoidea</taxon>
        <taxon>Nymphalidae</taxon>
        <taxon>Danainae</taxon>
        <taxon>Danaini</taxon>
        <taxon>Danaina</taxon>
        <taxon>Danaus</taxon>
        <taxon>Anosia</taxon>
    </lineage>
</organism>
<dbReference type="InterPro" id="IPR000618">
    <property type="entry name" value="Insect_cuticle"/>
</dbReference>
<keyword evidence="2 4" id="KW-0732">Signal</keyword>
<keyword evidence="7" id="KW-1185">Reference proteome</keyword>
<evidence type="ECO:0000256" key="2">
    <source>
        <dbReference type="ARBA" id="ARBA00022729"/>
    </source>
</evidence>
<name>A0A8J2QDJ4_9NEOP</name>
<dbReference type="PRINTS" id="PR00947">
    <property type="entry name" value="CUTICLE"/>
</dbReference>